<comment type="similarity">
    <text evidence="2">Belongs to the SusD family.</text>
</comment>
<dbReference type="PROSITE" id="PS51257">
    <property type="entry name" value="PROKAR_LIPOPROTEIN"/>
    <property type="match status" value="1"/>
</dbReference>
<feature type="domain" description="RagB/SusD" evidence="7">
    <location>
        <begin position="374"/>
        <end position="500"/>
    </location>
</feature>
<evidence type="ECO:0000259" key="7">
    <source>
        <dbReference type="Pfam" id="PF07980"/>
    </source>
</evidence>
<evidence type="ECO:0000256" key="1">
    <source>
        <dbReference type="ARBA" id="ARBA00004442"/>
    </source>
</evidence>
<dbReference type="InterPro" id="IPR011990">
    <property type="entry name" value="TPR-like_helical_dom_sf"/>
</dbReference>
<dbReference type="GO" id="GO:0009279">
    <property type="term" value="C:cell outer membrane"/>
    <property type="evidence" value="ECO:0007669"/>
    <property type="project" value="UniProtKB-SubCell"/>
</dbReference>
<protein>
    <submittedName>
        <fullName evidence="9">RagB/SusD family nutrient uptake outer membrane protein</fullName>
    </submittedName>
</protein>
<dbReference type="Gene3D" id="1.25.40.390">
    <property type="match status" value="1"/>
</dbReference>
<evidence type="ECO:0000256" key="2">
    <source>
        <dbReference type="ARBA" id="ARBA00006275"/>
    </source>
</evidence>
<evidence type="ECO:0000256" key="5">
    <source>
        <dbReference type="ARBA" id="ARBA00023237"/>
    </source>
</evidence>
<comment type="subcellular location">
    <subcellularLocation>
        <location evidence="1">Cell outer membrane</location>
    </subcellularLocation>
</comment>
<evidence type="ECO:0000256" key="3">
    <source>
        <dbReference type="ARBA" id="ARBA00022729"/>
    </source>
</evidence>
<evidence type="ECO:0000259" key="8">
    <source>
        <dbReference type="Pfam" id="PF14322"/>
    </source>
</evidence>
<reference evidence="9" key="1">
    <citation type="submission" date="2022-11" db="EMBL/GenBank/DDBJ databases">
        <title>Marilongibacter aestuarii gen. nov., sp. nov., isolated from tidal flat sediment.</title>
        <authorList>
            <person name="Jiayan W."/>
        </authorList>
    </citation>
    <scope>NUCLEOTIDE SEQUENCE</scope>
    <source>
        <strain evidence="9">Z1-6</strain>
    </source>
</reference>
<organism evidence="9 10">
    <name type="scientific">Draconibacterium aestuarii</name>
    <dbReference type="NCBI Taxonomy" id="2998507"/>
    <lineage>
        <taxon>Bacteria</taxon>
        <taxon>Pseudomonadati</taxon>
        <taxon>Bacteroidota</taxon>
        <taxon>Bacteroidia</taxon>
        <taxon>Marinilabiliales</taxon>
        <taxon>Prolixibacteraceae</taxon>
        <taxon>Draconibacterium</taxon>
    </lineage>
</organism>
<keyword evidence="4" id="KW-0472">Membrane</keyword>
<dbReference type="Proteomes" id="UP001145087">
    <property type="component" value="Unassembled WGS sequence"/>
</dbReference>
<evidence type="ECO:0000313" key="9">
    <source>
        <dbReference type="EMBL" id="MCY1723073.1"/>
    </source>
</evidence>
<feature type="domain" description="SusD-like N-terminal" evidence="8">
    <location>
        <begin position="92"/>
        <end position="220"/>
    </location>
</feature>
<gene>
    <name evidence="9" type="ORF">OU798_22180</name>
</gene>
<dbReference type="Pfam" id="PF07980">
    <property type="entry name" value="SusD_RagB"/>
    <property type="match status" value="1"/>
</dbReference>
<dbReference type="RefSeq" id="WP_343335398.1">
    <property type="nucleotide sequence ID" value="NZ_JAPOHD010000066.1"/>
</dbReference>
<keyword evidence="5" id="KW-0998">Cell outer membrane</keyword>
<dbReference type="EMBL" id="JAPOHD010000066">
    <property type="protein sequence ID" value="MCY1723073.1"/>
    <property type="molecule type" value="Genomic_DNA"/>
</dbReference>
<comment type="caution">
    <text evidence="9">The sequence shown here is derived from an EMBL/GenBank/DDBJ whole genome shotgun (WGS) entry which is preliminary data.</text>
</comment>
<dbReference type="Pfam" id="PF14322">
    <property type="entry name" value="SusD-like_3"/>
    <property type="match status" value="1"/>
</dbReference>
<feature type="chain" id="PRO_5040727873" evidence="6">
    <location>
        <begin position="19"/>
        <end position="501"/>
    </location>
</feature>
<accession>A0A9X3J825</accession>
<evidence type="ECO:0000256" key="6">
    <source>
        <dbReference type="SAM" id="SignalP"/>
    </source>
</evidence>
<proteinExistence type="inferred from homology"/>
<evidence type="ECO:0000313" key="10">
    <source>
        <dbReference type="Proteomes" id="UP001145087"/>
    </source>
</evidence>
<evidence type="ECO:0000256" key="4">
    <source>
        <dbReference type="ARBA" id="ARBA00023136"/>
    </source>
</evidence>
<keyword evidence="3 6" id="KW-0732">Signal</keyword>
<dbReference type="InterPro" id="IPR033985">
    <property type="entry name" value="SusD-like_N"/>
</dbReference>
<dbReference type="SUPFAM" id="SSF48452">
    <property type="entry name" value="TPR-like"/>
    <property type="match status" value="1"/>
</dbReference>
<dbReference type="CDD" id="cd08977">
    <property type="entry name" value="SusD"/>
    <property type="match status" value="1"/>
</dbReference>
<name>A0A9X3J825_9BACT</name>
<dbReference type="InterPro" id="IPR012944">
    <property type="entry name" value="SusD_RagB_dom"/>
</dbReference>
<sequence length="501" mass="55817">MKKNIIILLAFFIVGLTACEDELNQVPISAISSDGFFTSEKGFEQAINGVYKSLSSYPERQFHLSDVRSDNIYGVGSMGVRAHEPVNNFALTLATNEYMKEAWNTNFTGIMRANTVLDNISEDLVPDATKRNQFEGEAKFLRALFYFDLLKYFGPVPVIDHLVTPTEALEIGRNPVSEVYDLIISDLQDAASLLPTSYTGDNIGRATSYTAKGILARVYLTRSGPVLHTDGPCLETNDYTQALSLLNEVIGGPFDMLDDYAATFDLLNENNSDIVFDIQYQKGGLGVGCAYPGELAGSAYWRSVGYPYAIGLETKDVSFDLINSYDTINDARFAFNVQMGYVDESNGQYVEDPVTIKFSRPDPATWGADRFDFGINFPILRFTDVLLMKAECILQGAPGSQADVDKIINDVRARVGIEPLSNATLDDLLEERRKEFLGEGLRWHDLVRTGKVLDVMNAWIPVEDVADQMRKSINADHIIYPIPQEQMDVKEGLYSQNKGYE</sequence>
<keyword evidence="10" id="KW-1185">Reference proteome</keyword>
<feature type="signal peptide" evidence="6">
    <location>
        <begin position="1"/>
        <end position="18"/>
    </location>
</feature>
<dbReference type="AlphaFoldDB" id="A0A9X3J825"/>